<evidence type="ECO:0000313" key="12">
    <source>
        <dbReference type="EMBL" id="TQV84325.1"/>
    </source>
</evidence>
<dbReference type="Pfam" id="PF00072">
    <property type="entry name" value="Response_reg"/>
    <property type="match status" value="1"/>
</dbReference>
<evidence type="ECO:0000256" key="3">
    <source>
        <dbReference type="ARBA" id="ARBA00022553"/>
    </source>
</evidence>
<reference evidence="12 13" key="1">
    <citation type="submission" date="2019-06" db="EMBL/GenBank/DDBJ databases">
        <title>Whole genome sequence for Cellvibrionaceae sp. R142.</title>
        <authorList>
            <person name="Wang G."/>
        </authorList>
    </citation>
    <scope>NUCLEOTIDE SEQUENCE [LARGE SCALE GENOMIC DNA]</scope>
    <source>
        <strain evidence="12 13">R142</strain>
    </source>
</reference>
<keyword evidence="6 9" id="KW-0238">DNA-binding</keyword>
<dbReference type="CDD" id="cd00383">
    <property type="entry name" value="trans_reg_C"/>
    <property type="match status" value="1"/>
</dbReference>
<dbReference type="SMART" id="SM00862">
    <property type="entry name" value="Trans_reg_C"/>
    <property type="match status" value="1"/>
</dbReference>
<keyword evidence="5" id="KW-0805">Transcription regulation</keyword>
<dbReference type="Gene3D" id="3.40.50.2300">
    <property type="match status" value="1"/>
</dbReference>
<dbReference type="AlphaFoldDB" id="A0A545U4C9"/>
<dbReference type="EMBL" id="VHSG01000006">
    <property type="protein sequence ID" value="TQV84325.1"/>
    <property type="molecule type" value="Genomic_DNA"/>
</dbReference>
<evidence type="ECO:0000256" key="5">
    <source>
        <dbReference type="ARBA" id="ARBA00023015"/>
    </source>
</evidence>
<dbReference type="SUPFAM" id="SSF46894">
    <property type="entry name" value="C-terminal effector domain of the bipartite response regulators"/>
    <property type="match status" value="1"/>
</dbReference>
<dbReference type="CDD" id="cd17623">
    <property type="entry name" value="REC_OmpR_CpxR"/>
    <property type="match status" value="1"/>
</dbReference>
<evidence type="ECO:0000259" key="11">
    <source>
        <dbReference type="PROSITE" id="PS51755"/>
    </source>
</evidence>
<proteinExistence type="predicted"/>
<dbReference type="Gene3D" id="1.10.10.10">
    <property type="entry name" value="Winged helix-like DNA-binding domain superfamily/Winged helix DNA-binding domain"/>
    <property type="match status" value="1"/>
</dbReference>
<dbReference type="OrthoDB" id="9802426at2"/>
<keyword evidence="7" id="KW-0804">Transcription</keyword>
<evidence type="ECO:0000256" key="1">
    <source>
        <dbReference type="ARBA" id="ARBA00004496"/>
    </source>
</evidence>
<evidence type="ECO:0000256" key="4">
    <source>
        <dbReference type="ARBA" id="ARBA00023012"/>
    </source>
</evidence>
<dbReference type="GO" id="GO:0005829">
    <property type="term" value="C:cytosol"/>
    <property type="evidence" value="ECO:0007669"/>
    <property type="project" value="TreeGrafter"/>
</dbReference>
<feature type="domain" description="OmpR/PhoB-type" evidence="11">
    <location>
        <begin position="128"/>
        <end position="227"/>
    </location>
</feature>
<dbReference type="GO" id="GO:0000976">
    <property type="term" value="F:transcription cis-regulatory region binding"/>
    <property type="evidence" value="ECO:0007669"/>
    <property type="project" value="TreeGrafter"/>
</dbReference>
<dbReference type="InterPro" id="IPR001789">
    <property type="entry name" value="Sig_transdc_resp-reg_receiver"/>
</dbReference>
<evidence type="ECO:0000256" key="8">
    <source>
        <dbReference type="PROSITE-ProRule" id="PRU00169"/>
    </source>
</evidence>
<dbReference type="PROSITE" id="PS51755">
    <property type="entry name" value="OMPR_PHOB"/>
    <property type="match status" value="1"/>
</dbReference>
<dbReference type="PANTHER" id="PTHR48111">
    <property type="entry name" value="REGULATOR OF RPOS"/>
    <property type="match status" value="1"/>
</dbReference>
<dbReference type="InterPro" id="IPR039420">
    <property type="entry name" value="WalR-like"/>
</dbReference>
<dbReference type="PANTHER" id="PTHR48111:SF39">
    <property type="entry name" value="TRANSCRIPTIONAL REGULATORY PROTEIN CPXR"/>
    <property type="match status" value="1"/>
</dbReference>
<keyword evidence="13" id="KW-1185">Reference proteome</keyword>
<dbReference type="InterPro" id="IPR036388">
    <property type="entry name" value="WH-like_DNA-bd_sf"/>
</dbReference>
<dbReference type="Gene3D" id="6.10.250.690">
    <property type="match status" value="1"/>
</dbReference>
<evidence type="ECO:0000256" key="6">
    <source>
        <dbReference type="ARBA" id="ARBA00023125"/>
    </source>
</evidence>
<dbReference type="InterPro" id="IPR058124">
    <property type="entry name" value="CpxR-like_REC"/>
</dbReference>
<comment type="subcellular location">
    <subcellularLocation>
        <location evidence="1">Cytoplasm</location>
    </subcellularLocation>
</comment>
<protein>
    <submittedName>
        <fullName evidence="12">Response regulator transcription factor</fullName>
    </submittedName>
</protein>
<feature type="DNA-binding region" description="OmpR/PhoB-type" evidence="9">
    <location>
        <begin position="128"/>
        <end position="227"/>
    </location>
</feature>
<evidence type="ECO:0000259" key="10">
    <source>
        <dbReference type="PROSITE" id="PS50110"/>
    </source>
</evidence>
<evidence type="ECO:0000256" key="7">
    <source>
        <dbReference type="ARBA" id="ARBA00023163"/>
    </source>
</evidence>
<gene>
    <name evidence="12" type="ORF">FKG94_06405</name>
</gene>
<dbReference type="SMART" id="SM00448">
    <property type="entry name" value="REC"/>
    <property type="match status" value="1"/>
</dbReference>
<dbReference type="Proteomes" id="UP000319732">
    <property type="component" value="Unassembled WGS sequence"/>
</dbReference>
<keyword evidence="3 8" id="KW-0597">Phosphoprotein</keyword>
<dbReference type="GO" id="GO:0006355">
    <property type="term" value="P:regulation of DNA-templated transcription"/>
    <property type="evidence" value="ECO:0007669"/>
    <property type="project" value="InterPro"/>
</dbReference>
<organism evidence="12 13">
    <name type="scientific">Exilibacterium tricleocarpae</name>
    <dbReference type="NCBI Taxonomy" id="2591008"/>
    <lineage>
        <taxon>Bacteria</taxon>
        <taxon>Pseudomonadati</taxon>
        <taxon>Pseudomonadota</taxon>
        <taxon>Gammaproteobacteria</taxon>
        <taxon>Cellvibrionales</taxon>
        <taxon>Cellvibrionaceae</taxon>
        <taxon>Exilibacterium</taxon>
    </lineage>
</organism>
<dbReference type="PROSITE" id="PS50110">
    <property type="entry name" value="RESPONSE_REGULATORY"/>
    <property type="match status" value="1"/>
</dbReference>
<comment type="caution">
    <text evidence="12">The sequence shown here is derived from an EMBL/GenBank/DDBJ whole genome shotgun (WGS) entry which is preliminary data.</text>
</comment>
<dbReference type="SUPFAM" id="SSF52172">
    <property type="entry name" value="CheY-like"/>
    <property type="match status" value="1"/>
</dbReference>
<keyword evidence="4" id="KW-0902">Two-component regulatory system</keyword>
<evidence type="ECO:0000256" key="2">
    <source>
        <dbReference type="ARBA" id="ARBA00022490"/>
    </source>
</evidence>
<feature type="modified residue" description="4-aspartylphosphate" evidence="8">
    <location>
        <position position="53"/>
    </location>
</feature>
<dbReference type="InterPro" id="IPR016032">
    <property type="entry name" value="Sig_transdc_resp-reg_C-effctor"/>
</dbReference>
<feature type="domain" description="Response regulatory" evidence="10">
    <location>
        <begin position="3"/>
        <end position="117"/>
    </location>
</feature>
<name>A0A545U4C9_9GAMM</name>
<keyword evidence="2" id="KW-0963">Cytoplasm</keyword>
<evidence type="ECO:0000313" key="13">
    <source>
        <dbReference type="Proteomes" id="UP000319732"/>
    </source>
</evidence>
<dbReference type="InterPro" id="IPR011006">
    <property type="entry name" value="CheY-like_superfamily"/>
</dbReference>
<dbReference type="GO" id="GO:0032993">
    <property type="term" value="C:protein-DNA complex"/>
    <property type="evidence" value="ECO:0007669"/>
    <property type="project" value="TreeGrafter"/>
</dbReference>
<dbReference type="Pfam" id="PF00486">
    <property type="entry name" value="Trans_reg_C"/>
    <property type="match status" value="1"/>
</dbReference>
<sequence>MTRILIVDDDKEFVQLIDEFLTAEGGFAVTARHDGEAGVAAALDGSFDVIVLDVGMPRLNGFEALKLIRQQSSTPVIMLTARGDDIDRILGLEIGADDYVPKPCNLRELTARIRAILRRAQTTEAVEETGLTVGDLRIEPGSHSVFCGDTLVALTGAEFLVLETLVQAAGEVVDKNTIMRSALGRRSGPFDRSVDVHVAHLRKKLGPLPNGQQRIKTVRGRGYLYVA</sequence>
<dbReference type="GO" id="GO:0000156">
    <property type="term" value="F:phosphorelay response regulator activity"/>
    <property type="evidence" value="ECO:0007669"/>
    <property type="project" value="TreeGrafter"/>
</dbReference>
<dbReference type="InterPro" id="IPR001867">
    <property type="entry name" value="OmpR/PhoB-type_DNA-bd"/>
</dbReference>
<accession>A0A545U4C9</accession>
<evidence type="ECO:0000256" key="9">
    <source>
        <dbReference type="PROSITE-ProRule" id="PRU01091"/>
    </source>
</evidence>